<keyword evidence="1" id="KW-1133">Transmembrane helix</keyword>
<keyword evidence="1" id="KW-0472">Membrane</keyword>
<dbReference type="EMBL" id="JRFA01000009">
    <property type="protein sequence ID" value="KGN74947.1"/>
    <property type="molecule type" value="Genomic_DNA"/>
</dbReference>
<feature type="transmembrane region" description="Helical" evidence="1">
    <location>
        <begin position="37"/>
        <end position="56"/>
    </location>
</feature>
<reference evidence="3 5" key="2">
    <citation type="submission" date="2018-06" db="EMBL/GenBank/DDBJ databases">
        <authorList>
            <consortium name="Pathogen Informatics"/>
            <person name="Doyle S."/>
        </authorList>
    </citation>
    <scope>NUCLEOTIDE SEQUENCE [LARGE SCALE GENOMIC DNA]</scope>
    <source>
        <strain evidence="3 5">NCTC11632</strain>
    </source>
</reference>
<name>A0A0A2EBE6_9PORP</name>
<dbReference type="OrthoDB" id="1115879at2"/>
<sequence>MKKGDLIIIFIIILFIGLMLSPWTAGTFRYLSSHFPYSTGFVKFAVLATIGEMLAIRIVSGEYRKPHYLFIRIFIWGFVGILIVFNFALYEDGIRGILERGLLPSLNYYPVYVAFLIASAMNLTFGPAFMAVHRISDAYLANKAEGKCGLASAVKRVDWNSFMTFVVGKTIPFFWIPAHTVTFLLPSVYRVFVAAMLSIALGLILAFATLRKNSK</sequence>
<dbReference type="STRING" id="28115.HQ47_03270"/>
<organism evidence="2 4">
    <name type="scientific">Porphyromonas macacae</name>
    <dbReference type="NCBI Taxonomy" id="28115"/>
    <lineage>
        <taxon>Bacteria</taxon>
        <taxon>Pseudomonadati</taxon>
        <taxon>Bacteroidota</taxon>
        <taxon>Bacteroidia</taxon>
        <taxon>Bacteroidales</taxon>
        <taxon>Porphyromonadaceae</taxon>
        <taxon>Porphyromonas</taxon>
    </lineage>
</organism>
<keyword evidence="1" id="KW-0812">Transmembrane</keyword>
<keyword evidence="4" id="KW-1185">Reference proteome</keyword>
<dbReference type="AlphaFoldDB" id="A0A0A2EBE6"/>
<evidence type="ECO:0000313" key="4">
    <source>
        <dbReference type="Proteomes" id="UP000030103"/>
    </source>
</evidence>
<dbReference type="eggNOG" id="ENOG5032AGA">
    <property type="taxonomic scope" value="Bacteria"/>
</dbReference>
<dbReference type="Proteomes" id="UP000030103">
    <property type="component" value="Unassembled WGS sequence"/>
</dbReference>
<protein>
    <submittedName>
        <fullName evidence="2">Membrane protein</fullName>
    </submittedName>
</protein>
<evidence type="ECO:0000313" key="3">
    <source>
        <dbReference type="EMBL" id="SUB89136.1"/>
    </source>
</evidence>
<evidence type="ECO:0000256" key="1">
    <source>
        <dbReference type="SAM" id="Phobius"/>
    </source>
</evidence>
<dbReference type="RefSeq" id="WP_025003788.1">
    <property type="nucleotide sequence ID" value="NZ_JASBZX010000002.1"/>
</dbReference>
<evidence type="ECO:0000313" key="5">
    <source>
        <dbReference type="Proteomes" id="UP000254156"/>
    </source>
</evidence>
<evidence type="ECO:0000313" key="2">
    <source>
        <dbReference type="EMBL" id="KGN74947.1"/>
    </source>
</evidence>
<feature type="transmembrane region" description="Helical" evidence="1">
    <location>
        <begin position="157"/>
        <end position="176"/>
    </location>
</feature>
<feature type="transmembrane region" description="Helical" evidence="1">
    <location>
        <begin position="68"/>
        <end position="89"/>
    </location>
</feature>
<feature type="transmembrane region" description="Helical" evidence="1">
    <location>
        <begin position="109"/>
        <end position="132"/>
    </location>
</feature>
<feature type="transmembrane region" description="Helical" evidence="1">
    <location>
        <begin position="188"/>
        <end position="210"/>
    </location>
</feature>
<accession>A0A0A2EBE6</accession>
<dbReference type="Proteomes" id="UP000254156">
    <property type="component" value="Unassembled WGS sequence"/>
</dbReference>
<feature type="transmembrane region" description="Helical" evidence="1">
    <location>
        <begin position="7"/>
        <end position="25"/>
    </location>
</feature>
<reference evidence="2 4" key="1">
    <citation type="submission" date="2014-09" db="EMBL/GenBank/DDBJ databases">
        <title>Draft Genome Sequence of Porphyromonas macacae COT-192_OH2859.</title>
        <authorList>
            <person name="Wallis C."/>
            <person name="Deusch O."/>
            <person name="O'Flynn C."/>
            <person name="Davis I."/>
            <person name="Horsfall A."/>
            <person name="Kirkwood N."/>
            <person name="Harris S."/>
            <person name="Eisen J.A."/>
            <person name="Coil D.A."/>
            <person name="Darling A.E."/>
            <person name="Jospin G."/>
            <person name="Alexiev A."/>
        </authorList>
    </citation>
    <scope>NUCLEOTIDE SEQUENCE [LARGE SCALE GENOMIC DNA]</scope>
    <source>
        <strain evidence="4">COT-192 OH2859</strain>
        <strain evidence="2">COT-192_OH2859</strain>
    </source>
</reference>
<dbReference type="EMBL" id="UGTF01000002">
    <property type="protein sequence ID" value="SUB89136.1"/>
    <property type="molecule type" value="Genomic_DNA"/>
</dbReference>
<proteinExistence type="predicted"/>
<gene>
    <name evidence="2" type="ORF">HQ47_03270</name>
    <name evidence="3" type="ORF">NCTC11632_01233</name>
</gene>